<evidence type="ECO:0000313" key="1">
    <source>
        <dbReference type="EMBL" id="MBB5805736.1"/>
    </source>
</evidence>
<dbReference type="EMBL" id="JACHMO010000001">
    <property type="protein sequence ID" value="MBB5805736.1"/>
    <property type="molecule type" value="Genomic_DNA"/>
</dbReference>
<accession>A0A7W9M383</accession>
<protein>
    <submittedName>
        <fullName evidence="1">Uncharacterized protein</fullName>
    </submittedName>
</protein>
<comment type="caution">
    <text evidence="1">The sequence shown here is derived from an EMBL/GenBank/DDBJ whole genome shotgun (WGS) entry which is preliminary data.</text>
</comment>
<reference evidence="1 2" key="1">
    <citation type="submission" date="2020-08" db="EMBL/GenBank/DDBJ databases">
        <title>Sequencing the genomes of 1000 actinobacteria strains.</title>
        <authorList>
            <person name="Klenk H.-P."/>
        </authorList>
    </citation>
    <scope>NUCLEOTIDE SEQUENCE [LARGE SCALE GENOMIC DNA]</scope>
    <source>
        <strain evidence="1 2">DSM 45486</strain>
    </source>
</reference>
<organism evidence="1 2">
    <name type="scientific">Saccharothrix ecbatanensis</name>
    <dbReference type="NCBI Taxonomy" id="1105145"/>
    <lineage>
        <taxon>Bacteria</taxon>
        <taxon>Bacillati</taxon>
        <taxon>Actinomycetota</taxon>
        <taxon>Actinomycetes</taxon>
        <taxon>Pseudonocardiales</taxon>
        <taxon>Pseudonocardiaceae</taxon>
        <taxon>Saccharothrix</taxon>
    </lineage>
</organism>
<sequence>MHHRDFVRFRAADTVSLAGTHVTTPALRAVAGATLLSRVKCRST</sequence>
<dbReference type="AlphaFoldDB" id="A0A7W9M383"/>
<evidence type="ECO:0000313" key="2">
    <source>
        <dbReference type="Proteomes" id="UP000552097"/>
    </source>
</evidence>
<dbReference type="RefSeq" id="WP_281391959.1">
    <property type="nucleotide sequence ID" value="NZ_JACHMO010000001.1"/>
</dbReference>
<keyword evidence="2" id="KW-1185">Reference proteome</keyword>
<gene>
    <name evidence="1" type="ORF">F4560_005504</name>
</gene>
<dbReference type="Proteomes" id="UP000552097">
    <property type="component" value="Unassembled WGS sequence"/>
</dbReference>
<name>A0A7W9M383_9PSEU</name>
<proteinExistence type="predicted"/>